<comment type="caution">
    <text evidence="2">The sequence shown here is derived from an EMBL/GenBank/DDBJ whole genome shotgun (WGS) entry which is preliminary data.</text>
</comment>
<evidence type="ECO:0000256" key="1">
    <source>
        <dbReference type="SAM" id="MobiDB-lite"/>
    </source>
</evidence>
<gene>
    <name evidence="2" type="ORF">Taro_055167</name>
</gene>
<dbReference type="Proteomes" id="UP000652761">
    <property type="component" value="Unassembled WGS sequence"/>
</dbReference>
<evidence type="ECO:0000313" key="3">
    <source>
        <dbReference type="Proteomes" id="UP000652761"/>
    </source>
</evidence>
<sequence length="172" mass="18793">MPNGVGCLPNRNSHTVCPAVTVAHSNDGVESPGWKPNPFFFFPPLAKKPTPPCHHTRFFAVQNRVALVHRRSPIRGRPNPRAFRPQPEGPSYLCPRPVVSERHHCSCRPCAQAEPGLQRPEGSSTRALTREGWLSHPAPLSTRVVPVLAPLSRSPTNAPAIAPASRPRVPAR</sequence>
<accession>A0A843XQB5</accession>
<keyword evidence="3" id="KW-1185">Reference proteome</keyword>
<dbReference type="EMBL" id="NMUH01012191">
    <property type="protein sequence ID" value="MQM22118.1"/>
    <property type="molecule type" value="Genomic_DNA"/>
</dbReference>
<evidence type="ECO:0000313" key="2">
    <source>
        <dbReference type="EMBL" id="MQM22118.1"/>
    </source>
</evidence>
<protein>
    <submittedName>
        <fullName evidence="2">Uncharacterized protein</fullName>
    </submittedName>
</protein>
<reference evidence="2" key="1">
    <citation type="submission" date="2017-07" db="EMBL/GenBank/DDBJ databases">
        <title>Taro Niue Genome Assembly and Annotation.</title>
        <authorList>
            <person name="Atibalentja N."/>
            <person name="Keating K."/>
            <person name="Fields C.J."/>
        </authorList>
    </citation>
    <scope>NUCLEOTIDE SEQUENCE</scope>
    <source>
        <strain evidence="2">Niue_2</strain>
        <tissue evidence="2">Leaf</tissue>
    </source>
</reference>
<feature type="region of interest" description="Disordered" evidence="1">
    <location>
        <begin position="111"/>
        <end position="135"/>
    </location>
</feature>
<feature type="region of interest" description="Disordered" evidence="1">
    <location>
        <begin position="150"/>
        <end position="172"/>
    </location>
</feature>
<proteinExistence type="predicted"/>
<organism evidence="2 3">
    <name type="scientific">Colocasia esculenta</name>
    <name type="common">Wild taro</name>
    <name type="synonym">Arum esculentum</name>
    <dbReference type="NCBI Taxonomy" id="4460"/>
    <lineage>
        <taxon>Eukaryota</taxon>
        <taxon>Viridiplantae</taxon>
        <taxon>Streptophyta</taxon>
        <taxon>Embryophyta</taxon>
        <taxon>Tracheophyta</taxon>
        <taxon>Spermatophyta</taxon>
        <taxon>Magnoliopsida</taxon>
        <taxon>Liliopsida</taxon>
        <taxon>Araceae</taxon>
        <taxon>Aroideae</taxon>
        <taxon>Colocasieae</taxon>
        <taxon>Colocasia</taxon>
    </lineage>
</organism>
<name>A0A843XQB5_COLES</name>
<dbReference type="AlphaFoldDB" id="A0A843XQB5"/>